<keyword evidence="4" id="KW-0479">Metal-binding</keyword>
<evidence type="ECO:0000256" key="4">
    <source>
        <dbReference type="ARBA" id="ARBA00022723"/>
    </source>
</evidence>
<dbReference type="PANTHER" id="PTHR12001:SF85">
    <property type="entry name" value="SHORT CHAIN ISOPRENYL DIPHOSPHATE SYNTHASE"/>
    <property type="match status" value="1"/>
</dbReference>
<dbReference type="Pfam" id="PF00348">
    <property type="entry name" value="polyprenyl_synt"/>
    <property type="match status" value="1"/>
</dbReference>
<dbReference type="Proteomes" id="UP000198976">
    <property type="component" value="Chromosome I"/>
</dbReference>
<dbReference type="InterPro" id="IPR008949">
    <property type="entry name" value="Isoprenoid_synthase_dom_sf"/>
</dbReference>
<keyword evidence="8" id="KW-1185">Reference proteome</keyword>
<accession>A0ABY0V702</accession>
<name>A0ABY0V702_9ACTO</name>
<evidence type="ECO:0000256" key="6">
    <source>
        <dbReference type="RuleBase" id="RU004466"/>
    </source>
</evidence>
<evidence type="ECO:0000313" key="8">
    <source>
        <dbReference type="Proteomes" id="UP000198976"/>
    </source>
</evidence>
<keyword evidence="5" id="KW-0460">Magnesium</keyword>
<dbReference type="SFLD" id="SFLDS00005">
    <property type="entry name" value="Isoprenoid_Synthase_Type_I"/>
    <property type="match status" value="1"/>
</dbReference>
<proteinExistence type="inferred from homology"/>
<dbReference type="Gene3D" id="1.10.600.10">
    <property type="entry name" value="Farnesyl Diphosphate Synthase"/>
    <property type="match status" value="1"/>
</dbReference>
<dbReference type="PANTHER" id="PTHR12001">
    <property type="entry name" value="GERANYLGERANYL PYROPHOSPHATE SYNTHASE"/>
    <property type="match status" value="1"/>
</dbReference>
<evidence type="ECO:0000256" key="1">
    <source>
        <dbReference type="ARBA" id="ARBA00001946"/>
    </source>
</evidence>
<evidence type="ECO:0000313" key="7">
    <source>
        <dbReference type="EMBL" id="SDT92427.1"/>
    </source>
</evidence>
<reference evidence="7 8" key="1">
    <citation type="submission" date="2016-10" db="EMBL/GenBank/DDBJ databases">
        <authorList>
            <person name="Varghese N."/>
            <person name="Submissions S."/>
        </authorList>
    </citation>
    <scope>NUCLEOTIDE SEQUENCE [LARGE SCALE GENOMIC DNA]</scope>
    <source>
        <strain evidence="7 8">DSM 9169</strain>
    </source>
</reference>
<comment type="cofactor">
    <cofactor evidence="1">
        <name>Mg(2+)</name>
        <dbReference type="ChEBI" id="CHEBI:18420"/>
    </cofactor>
</comment>
<evidence type="ECO:0000256" key="3">
    <source>
        <dbReference type="ARBA" id="ARBA00022679"/>
    </source>
</evidence>
<dbReference type="InterPro" id="IPR000092">
    <property type="entry name" value="Polyprenyl_synt"/>
</dbReference>
<organism evidence="7 8">
    <name type="scientific">Schaalia radingae</name>
    <dbReference type="NCBI Taxonomy" id="131110"/>
    <lineage>
        <taxon>Bacteria</taxon>
        <taxon>Bacillati</taxon>
        <taxon>Actinomycetota</taxon>
        <taxon>Actinomycetes</taxon>
        <taxon>Actinomycetales</taxon>
        <taxon>Actinomycetaceae</taxon>
        <taxon>Schaalia</taxon>
    </lineage>
</organism>
<evidence type="ECO:0000256" key="5">
    <source>
        <dbReference type="ARBA" id="ARBA00022842"/>
    </source>
</evidence>
<dbReference type="SUPFAM" id="SSF48576">
    <property type="entry name" value="Terpenoid synthases"/>
    <property type="match status" value="1"/>
</dbReference>
<protein>
    <submittedName>
        <fullName evidence="7">Geranylgeranyl diphosphate synthase, type I</fullName>
    </submittedName>
</protein>
<dbReference type="EMBL" id="LT629792">
    <property type="protein sequence ID" value="SDT92427.1"/>
    <property type="molecule type" value="Genomic_DNA"/>
</dbReference>
<dbReference type="CDD" id="cd00685">
    <property type="entry name" value="Trans_IPPS_HT"/>
    <property type="match status" value="1"/>
</dbReference>
<evidence type="ECO:0000256" key="2">
    <source>
        <dbReference type="ARBA" id="ARBA00006706"/>
    </source>
</evidence>
<sequence>MVERIGDHTQAALTDLINTLGPTQEPADALVTAARDAIAGGKRLRGLWVMLGYALATGRAWGDCDDSIARLAGAAELYQASALAHDDLIDHAQTRRGRPTAHVVFAQMHRDQGWTGDAGEFGTAGALLVGDFLLSAADFTATRVANPAVLRQLTLMHAEVALGQYLDIVNEQPALDHFDLDVIMEVIRRKSARYSVVHPTVLGLLVGGRADMVETVQRVIEPWGIAFQLRDDELGVFGDPQTTGKPAGGDLIEGKRTALLALTWEHASAEQRHAIATLIGSPDGVVELQGIIEQVGRHPHEQLIGTVTQQGRDALATLDEHSRTLLSEMEPMLTTRRA</sequence>
<comment type="similarity">
    <text evidence="2 6">Belongs to the FPP/GGPP synthase family.</text>
</comment>
<keyword evidence="3 6" id="KW-0808">Transferase</keyword>
<gene>
    <name evidence="7" type="ORF">SAMN04489714_0939</name>
</gene>